<dbReference type="InterPro" id="IPR016156">
    <property type="entry name" value="FAD/NAD-linked_Rdtase_dimer_sf"/>
</dbReference>
<dbReference type="Pfam" id="PF07992">
    <property type="entry name" value="Pyr_redox_2"/>
    <property type="match status" value="1"/>
</dbReference>
<sequence>MSEKVVVIGGVAAGASAAAKARRTDEFSKIIIFERGPYVSFANCGLPYYLGGEIKERDELFLVTPERFKERFNIDVFVNHEVVKIHRDRKTVEVINHKSGERFEESYTKLMIATGGIPVRPPLEGADLKNIHSLWTVPDVDAVKTLVDSGRVRHAVIMGGGFVGIETAEALLQKGIQVTIVEKGNQLLSPWDPEMAGLVAQQLRRMGANVRLDVGIRRFLGAKTVETVELMDSTRLPADLVIISAGVQPELDLVVGAGLELGVTGGVLVNSRMQTSDPDIYAGGDIVESTHFITGQKVRVPLAGPANKQGRVAGANMVGGNMEFRGVINTSIIKVGPMTAARTGLNEKEAREAGLDYYTTFTVSPDHAGYYPGAEPMIVKLIVEKLSGRLLGGQVVGTRGIDKRIDILATAIYGKMTVFDLENLDLAYAPPFSSAKDPCIMAGFVAANVARGELQTVTGMEVLERLAEGRDVQILDVRTPDEYTRGHIPGAVNIPVDQFRNRLHEIDKTKEKILYCGIGYRSYLAYKILEHHGFKNIKNLGAGYHGWKMVEGLRNRKQ</sequence>
<dbReference type="RefSeq" id="WP_052217106.1">
    <property type="nucleotide sequence ID" value="NZ_LGTE01000004.1"/>
</dbReference>
<dbReference type="GO" id="GO:0016491">
    <property type="term" value="F:oxidoreductase activity"/>
    <property type="evidence" value="ECO:0007669"/>
    <property type="project" value="UniProtKB-KW"/>
</dbReference>
<keyword evidence="4" id="KW-0274">FAD</keyword>
<evidence type="ECO:0000256" key="3">
    <source>
        <dbReference type="ARBA" id="ARBA00022630"/>
    </source>
</evidence>
<dbReference type="InterPro" id="IPR001307">
    <property type="entry name" value="Thiosulphate_STrfase_CS"/>
</dbReference>
<dbReference type="GO" id="GO:0004792">
    <property type="term" value="F:thiosulfate-cyanide sulfurtransferase activity"/>
    <property type="evidence" value="ECO:0007669"/>
    <property type="project" value="InterPro"/>
</dbReference>
<dbReference type="PANTHER" id="PTHR43429:SF1">
    <property type="entry name" value="NAD(P)H SULFUR OXIDOREDUCTASE (COA-DEPENDENT)"/>
    <property type="match status" value="1"/>
</dbReference>
<dbReference type="SMART" id="SM00450">
    <property type="entry name" value="RHOD"/>
    <property type="match status" value="1"/>
</dbReference>
<evidence type="ECO:0000313" key="8">
    <source>
        <dbReference type="EMBL" id="KNZ70405.1"/>
    </source>
</evidence>
<dbReference type="PROSITE" id="PS50206">
    <property type="entry name" value="RHODANESE_3"/>
    <property type="match status" value="1"/>
</dbReference>
<dbReference type="CDD" id="cd00158">
    <property type="entry name" value="RHOD"/>
    <property type="match status" value="1"/>
</dbReference>
<evidence type="ECO:0000256" key="2">
    <source>
        <dbReference type="ARBA" id="ARBA00009130"/>
    </source>
</evidence>
<keyword evidence="3" id="KW-0285">Flavoprotein</keyword>
<dbReference type="Pfam" id="PF02852">
    <property type="entry name" value="Pyr_redox_dim"/>
    <property type="match status" value="1"/>
</dbReference>
<dbReference type="SUPFAM" id="SSF52821">
    <property type="entry name" value="Rhodanese/Cell cycle control phosphatase"/>
    <property type="match status" value="1"/>
</dbReference>
<comment type="similarity">
    <text evidence="2">Belongs to the class-III pyridine nucleotide-disulfide oxidoreductase family.</text>
</comment>
<evidence type="ECO:0000256" key="6">
    <source>
        <dbReference type="ARBA" id="ARBA00023284"/>
    </source>
</evidence>
<protein>
    <submittedName>
        <fullName evidence="8">FAD-dependent pyridine nucleotide-disulfide oxidoreductase</fullName>
    </submittedName>
</protein>
<dbReference type="InterPro" id="IPR001763">
    <property type="entry name" value="Rhodanese-like_dom"/>
</dbReference>
<dbReference type="AlphaFoldDB" id="A0A0L6W4G8"/>
<dbReference type="PATRIC" id="fig|281456.6.peg.1031"/>
<dbReference type="InterPro" id="IPR036873">
    <property type="entry name" value="Rhodanese-like_dom_sf"/>
</dbReference>
<feature type="domain" description="Rhodanese" evidence="7">
    <location>
        <begin position="468"/>
        <end position="556"/>
    </location>
</feature>
<comment type="caution">
    <text evidence="8">The sequence shown here is derived from an EMBL/GenBank/DDBJ whole genome shotgun (WGS) entry which is preliminary data.</text>
</comment>
<keyword evidence="9" id="KW-1185">Reference proteome</keyword>
<dbReference type="Proteomes" id="UP000037175">
    <property type="component" value="Unassembled WGS sequence"/>
</dbReference>
<dbReference type="PRINTS" id="PR00368">
    <property type="entry name" value="FADPNR"/>
</dbReference>
<organism evidence="8 9">
    <name type="scientific">Thermincola ferriacetica</name>
    <dbReference type="NCBI Taxonomy" id="281456"/>
    <lineage>
        <taxon>Bacteria</taxon>
        <taxon>Bacillati</taxon>
        <taxon>Bacillota</taxon>
        <taxon>Clostridia</taxon>
        <taxon>Eubacteriales</taxon>
        <taxon>Thermincolaceae</taxon>
        <taxon>Thermincola</taxon>
    </lineage>
</organism>
<reference evidence="9" key="1">
    <citation type="submission" date="2015-07" db="EMBL/GenBank/DDBJ databases">
        <title>Complete Genome of Thermincola ferriacetica strain Z-0001T.</title>
        <authorList>
            <person name="Lusk B."/>
            <person name="Badalamenti J.P."/>
            <person name="Parameswaran P."/>
            <person name="Bond D.R."/>
            <person name="Torres C.I."/>
        </authorList>
    </citation>
    <scope>NUCLEOTIDE SEQUENCE [LARGE SCALE GENOMIC DNA]</scope>
    <source>
        <strain evidence="9">Z-0001</strain>
    </source>
</reference>
<keyword evidence="6" id="KW-0676">Redox-active center</keyword>
<name>A0A0L6W4G8_9FIRM</name>
<dbReference type="EMBL" id="LGTE01000004">
    <property type="protein sequence ID" value="KNZ70405.1"/>
    <property type="molecule type" value="Genomic_DNA"/>
</dbReference>
<dbReference type="InterPro" id="IPR036188">
    <property type="entry name" value="FAD/NAD-bd_sf"/>
</dbReference>
<dbReference type="Gene3D" id="3.40.250.10">
    <property type="entry name" value="Rhodanese-like domain"/>
    <property type="match status" value="1"/>
</dbReference>
<comment type="cofactor">
    <cofactor evidence="1">
        <name>FAD</name>
        <dbReference type="ChEBI" id="CHEBI:57692"/>
    </cofactor>
</comment>
<dbReference type="InterPro" id="IPR004099">
    <property type="entry name" value="Pyr_nucl-diS_OxRdtase_dimer"/>
</dbReference>
<dbReference type="Gene3D" id="3.50.50.60">
    <property type="entry name" value="FAD/NAD(P)-binding domain"/>
    <property type="match status" value="2"/>
</dbReference>
<dbReference type="PROSITE" id="PS00380">
    <property type="entry name" value="RHODANESE_1"/>
    <property type="match status" value="1"/>
</dbReference>
<dbReference type="PRINTS" id="PR00411">
    <property type="entry name" value="PNDRDTASEI"/>
</dbReference>
<evidence type="ECO:0000259" key="7">
    <source>
        <dbReference type="PROSITE" id="PS50206"/>
    </source>
</evidence>
<evidence type="ECO:0000313" key="9">
    <source>
        <dbReference type="Proteomes" id="UP000037175"/>
    </source>
</evidence>
<accession>A0A0L6W4G8</accession>
<keyword evidence="5" id="KW-0560">Oxidoreductase</keyword>
<gene>
    <name evidence="8" type="ORF">Tfer_0971</name>
</gene>
<dbReference type="PANTHER" id="PTHR43429">
    <property type="entry name" value="PYRIDINE NUCLEOTIDE-DISULFIDE OXIDOREDUCTASE DOMAIN-CONTAINING"/>
    <property type="match status" value="1"/>
</dbReference>
<dbReference type="InterPro" id="IPR023753">
    <property type="entry name" value="FAD/NAD-binding_dom"/>
</dbReference>
<evidence type="ECO:0000256" key="4">
    <source>
        <dbReference type="ARBA" id="ARBA00022827"/>
    </source>
</evidence>
<evidence type="ECO:0000256" key="1">
    <source>
        <dbReference type="ARBA" id="ARBA00001974"/>
    </source>
</evidence>
<dbReference type="Pfam" id="PF00581">
    <property type="entry name" value="Rhodanese"/>
    <property type="match status" value="1"/>
</dbReference>
<proteinExistence type="inferred from homology"/>
<evidence type="ECO:0000256" key="5">
    <source>
        <dbReference type="ARBA" id="ARBA00023002"/>
    </source>
</evidence>
<dbReference type="SUPFAM" id="SSF51905">
    <property type="entry name" value="FAD/NAD(P)-binding domain"/>
    <property type="match status" value="2"/>
</dbReference>
<dbReference type="SUPFAM" id="SSF55424">
    <property type="entry name" value="FAD/NAD-linked reductases, dimerisation (C-terminal) domain"/>
    <property type="match status" value="1"/>
</dbReference>
<dbReference type="InterPro" id="IPR050260">
    <property type="entry name" value="FAD-bd_OxRdtase"/>
</dbReference>